<gene>
    <name evidence="2" type="ORF">M0H32_12585</name>
</gene>
<comment type="caution">
    <text evidence="2">The sequence shown here is derived from an EMBL/GenBank/DDBJ whole genome shotgun (WGS) entry which is preliminary data.</text>
</comment>
<keyword evidence="3" id="KW-1185">Reference proteome</keyword>
<protein>
    <submittedName>
        <fullName evidence="2">Uncharacterized protein</fullName>
    </submittedName>
</protein>
<proteinExistence type="predicted"/>
<name>A0ABT0GUT2_9HYPH</name>
<feature type="region of interest" description="Disordered" evidence="1">
    <location>
        <begin position="1"/>
        <end position="25"/>
    </location>
</feature>
<accession>A0ABT0GUT2</accession>
<dbReference type="Proteomes" id="UP001431221">
    <property type="component" value="Unassembled WGS sequence"/>
</dbReference>
<evidence type="ECO:0000313" key="2">
    <source>
        <dbReference type="EMBL" id="MCK7613005.1"/>
    </source>
</evidence>
<organism evidence="2 3">
    <name type="scientific">Roseibium sediminicola</name>
    <dbReference type="NCBI Taxonomy" id="2933272"/>
    <lineage>
        <taxon>Bacteria</taxon>
        <taxon>Pseudomonadati</taxon>
        <taxon>Pseudomonadota</taxon>
        <taxon>Alphaproteobacteria</taxon>
        <taxon>Hyphomicrobiales</taxon>
        <taxon>Stappiaceae</taxon>
        <taxon>Roseibium</taxon>
    </lineage>
</organism>
<evidence type="ECO:0000313" key="3">
    <source>
        <dbReference type="Proteomes" id="UP001431221"/>
    </source>
</evidence>
<evidence type="ECO:0000256" key="1">
    <source>
        <dbReference type="SAM" id="MobiDB-lite"/>
    </source>
</evidence>
<reference evidence="2" key="1">
    <citation type="submission" date="2022-04" db="EMBL/GenBank/DDBJ databases">
        <title>Roseibium sp. CAU 1639 isolated from mud.</title>
        <authorList>
            <person name="Kim W."/>
        </authorList>
    </citation>
    <scope>NUCLEOTIDE SEQUENCE</scope>
    <source>
        <strain evidence="2">CAU 1639</strain>
    </source>
</reference>
<sequence length="110" mass="12397">MNNLGMGNAFCRDSSDRKKRMVPSGQSLDAFEDEKDFEATAQCRFDRLSAAESLASRSVSSQDRQKSRDFVMCLRLGKMKYFSCGLGHAKLNASACRIGRQIELEKDYKV</sequence>
<dbReference type="EMBL" id="JALNMJ010000007">
    <property type="protein sequence ID" value="MCK7613005.1"/>
    <property type="molecule type" value="Genomic_DNA"/>
</dbReference>
<dbReference type="RefSeq" id="WP_248154440.1">
    <property type="nucleotide sequence ID" value="NZ_JALNMJ010000007.1"/>
</dbReference>